<sequence>MLSRVTMKPVTKTSGRGGSGRRRMNHLASSKRSKPKARTHKCDHCSKAFLDADALRKHLVVHSDARPFGCDKCSWTFKRKDLLARHILRRHSEEKGRVGGVSGGMEPLEPVTVKMEDAVSGAKEDPQIQPLRRSRRPVKRRCLCCVSPTEPGPHHHPTPIIPIPVPTPAGGQGERERELHVCLVCGKGYSSKSNLKRHSVIHAGVGDPVVTTVGDPMVATVAIKQEVEDLRVTTVGDPMVTTVAINQEVGDGTTPQEVEIATVTSENVGGVGANSCLECGKSYSFRSNLLRHIRKEHGRVAQLLPKPRVIVKKKATVTRKSGKLSRNKSKVAKKTPLNPNQCPECGKLFAEPKNVRRHMIVHRDDRPFSCRLCVWTFKRRDSLLDHLQSVHGKTKKAAQRMMKQGTTQPSSDAASSQHPSAPLAKAPKRRGRKKRTGSPPLHKCPQCWLVLPTKKSLGVHLSTHNEMMTLLYLEDVRPFGCRLCMWTFARRDTLFMHLKRKHAKSERKARQMAYGAFGKTSYNMRTREKTQAAASTPQSPATLTVRIKEEPTSPKKRVPKPAPVDKRGKDEPDFGMTLLEMTEMALKDFNI</sequence>
<feature type="compositionally biased region" description="Basic residues" evidence="9">
    <location>
        <begin position="19"/>
        <end position="39"/>
    </location>
</feature>
<dbReference type="SMART" id="SM00355">
    <property type="entry name" value="ZnF_C2H2"/>
    <property type="match status" value="8"/>
</dbReference>
<evidence type="ECO:0000256" key="6">
    <source>
        <dbReference type="ARBA" id="ARBA00023125"/>
    </source>
</evidence>
<dbReference type="GO" id="GO:0005634">
    <property type="term" value="C:nucleus"/>
    <property type="evidence" value="ECO:0007669"/>
    <property type="project" value="TreeGrafter"/>
</dbReference>
<evidence type="ECO:0000313" key="11">
    <source>
        <dbReference type="EMBL" id="ODM93057.1"/>
    </source>
</evidence>
<keyword evidence="6" id="KW-0238">DNA-binding</keyword>
<dbReference type="AlphaFoldDB" id="A0A1D2MJ67"/>
<dbReference type="OrthoDB" id="5803930at2759"/>
<feature type="domain" description="C2H2-type" evidence="10">
    <location>
        <begin position="479"/>
        <end position="507"/>
    </location>
</feature>
<proteinExistence type="predicted"/>
<dbReference type="InterPro" id="IPR036236">
    <property type="entry name" value="Znf_C2H2_sf"/>
</dbReference>
<dbReference type="PROSITE" id="PS00028">
    <property type="entry name" value="ZINC_FINGER_C2H2_1"/>
    <property type="match status" value="8"/>
</dbReference>
<dbReference type="InterPro" id="IPR013087">
    <property type="entry name" value="Znf_C2H2_type"/>
</dbReference>
<evidence type="ECO:0000256" key="9">
    <source>
        <dbReference type="SAM" id="MobiDB-lite"/>
    </source>
</evidence>
<gene>
    <name evidence="11" type="ORF">Ocin01_13623</name>
</gene>
<evidence type="ECO:0000256" key="4">
    <source>
        <dbReference type="ARBA" id="ARBA00022771"/>
    </source>
</evidence>
<feature type="region of interest" description="Disordered" evidence="9">
    <location>
        <begin position="527"/>
        <end position="573"/>
    </location>
</feature>
<dbReference type="PANTHER" id="PTHR16515:SF49">
    <property type="entry name" value="GASTRULA ZINC FINGER PROTEIN XLCGF49.1-LIKE-RELATED"/>
    <property type="match status" value="1"/>
</dbReference>
<keyword evidence="3" id="KW-0677">Repeat</keyword>
<feature type="domain" description="C2H2-type" evidence="10">
    <location>
        <begin position="68"/>
        <end position="96"/>
    </location>
</feature>
<feature type="compositionally biased region" description="Basic and acidic residues" evidence="9">
    <location>
        <begin position="563"/>
        <end position="572"/>
    </location>
</feature>
<reference evidence="11 12" key="1">
    <citation type="journal article" date="2016" name="Genome Biol. Evol.">
        <title>Gene Family Evolution Reflects Adaptation to Soil Environmental Stressors in the Genome of the Collembolan Orchesella cincta.</title>
        <authorList>
            <person name="Faddeeva-Vakhrusheva A."/>
            <person name="Derks M.F."/>
            <person name="Anvar S.Y."/>
            <person name="Agamennone V."/>
            <person name="Suring W."/>
            <person name="Smit S."/>
            <person name="van Straalen N.M."/>
            <person name="Roelofs D."/>
        </authorList>
    </citation>
    <scope>NUCLEOTIDE SEQUENCE [LARGE SCALE GENOMIC DNA]</scope>
    <source>
        <tissue evidence="11">Mixed pool</tissue>
    </source>
</reference>
<dbReference type="PANTHER" id="PTHR16515">
    <property type="entry name" value="PR DOMAIN ZINC FINGER PROTEIN"/>
    <property type="match status" value="1"/>
</dbReference>
<evidence type="ECO:0000256" key="5">
    <source>
        <dbReference type="ARBA" id="ARBA00022833"/>
    </source>
</evidence>
<dbReference type="GO" id="GO:0010468">
    <property type="term" value="P:regulation of gene expression"/>
    <property type="evidence" value="ECO:0007669"/>
    <property type="project" value="TreeGrafter"/>
</dbReference>
<dbReference type="Gene3D" id="3.30.160.60">
    <property type="entry name" value="Classic Zinc Finger"/>
    <property type="match status" value="7"/>
</dbReference>
<evidence type="ECO:0000256" key="8">
    <source>
        <dbReference type="PROSITE-ProRule" id="PRU00042"/>
    </source>
</evidence>
<feature type="compositionally biased region" description="Polar residues" evidence="9">
    <location>
        <begin position="532"/>
        <end position="542"/>
    </location>
</feature>
<dbReference type="Proteomes" id="UP000094527">
    <property type="component" value="Unassembled WGS sequence"/>
</dbReference>
<feature type="domain" description="C2H2-type" evidence="10">
    <location>
        <begin position="40"/>
        <end position="67"/>
    </location>
</feature>
<comment type="subcellular location">
    <subcellularLocation>
        <location evidence="1">Nucleus</location>
    </subcellularLocation>
</comment>
<evidence type="ECO:0000256" key="2">
    <source>
        <dbReference type="ARBA" id="ARBA00022723"/>
    </source>
</evidence>
<keyword evidence="12" id="KW-1185">Reference proteome</keyword>
<dbReference type="STRING" id="48709.A0A1D2MJ67"/>
<feature type="domain" description="C2H2-type" evidence="10">
    <location>
        <begin position="368"/>
        <end position="396"/>
    </location>
</feature>
<evidence type="ECO:0000256" key="3">
    <source>
        <dbReference type="ARBA" id="ARBA00022737"/>
    </source>
</evidence>
<dbReference type="PROSITE" id="PS50157">
    <property type="entry name" value="ZINC_FINGER_C2H2_2"/>
    <property type="match status" value="7"/>
</dbReference>
<feature type="compositionally biased region" description="Basic residues" evidence="9">
    <location>
        <begin position="426"/>
        <end position="436"/>
    </location>
</feature>
<feature type="compositionally biased region" description="Polar residues" evidence="9">
    <location>
        <begin position="404"/>
        <end position="419"/>
    </location>
</feature>
<feature type="domain" description="C2H2-type" evidence="10">
    <location>
        <begin position="340"/>
        <end position="367"/>
    </location>
</feature>
<accession>A0A1D2MJ67</accession>
<dbReference type="Pfam" id="PF00096">
    <property type="entry name" value="zf-C2H2"/>
    <property type="match status" value="5"/>
</dbReference>
<keyword evidence="4 8" id="KW-0863">Zinc-finger</keyword>
<dbReference type="EMBL" id="LJIJ01001088">
    <property type="protein sequence ID" value="ODM93057.1"/>
    <property type="molecule type" value="Genomic_DNA"/>
</dbReference>
<keyword evidence="2" id="KW-0479">Metal-binding</keyword>
<keyword evidence="7" id="KW-0539">Nucleus</keyword>
<feature type="region of interest" description="Disordered" evidence="9">
    <location>
        <begin position="394"/>
        <end position="440"/>
    </location>
</feature>
<dbReference type="SUPFAM" id="SSF57667">
    <property type="entry name" value="beta-beta-alpha zinc fingers"/>
    <property type="match status" value="4"/>
</dbReference>
<dbReference type="GO" id="GO:0008270">
    <property type="term" value="F:zinc ion binding"/>
    <property type="evidence" value="ECO:0007669"/>
    <property type="project" value="UniProtKB-KW"/>
</dbReference>
<feature type="domain" description="C2H2-type" evidence="10">
    <location>
        <begin position="274"/>
        <end position="297"/>
    </location>
</feature>
<feature type="region of interest" description="Disordered" evidence="9">
    <location>
        <begin position="1"/>
        <end position="40"/>
    </location>
</feature>
<dbReference type="InterPro" id="IPR050331">
    <property type="entry name" value="Zinc_finger"/>
</dbReference>
<organism evidence="11 12">
    <name type="scientific">Orchesella cincta</name>
    <name type="common">Springtail</name>
    <name type="synonym">Podura cincta</name>
    <dbReference type="NCBI Taxonomy" id="48709"/>
    <lineage>
        <taxon>Eukaryota</taxon>
        <taxon>Metazoa</taxon>
        <taxon>Ecdysozoa</taxon>
        <taxon>Arthropoda</taxon>
        <taxon>Hexapoda</taxon>
        <taxon>Collembola</taxon>
        <taxon>Entomobryomorpha</taxon>
        <taxon>Entomobryoidea</taxon>
        <taxon>Orchesellidae</taxon>
        <taxon>Orchesellinae</taxon>
        <taxon>Orchesella</taxon>
    </lineage>
</organism>
<evidence type="ECO:0000259" key="10">
    <source>
        <dbReference type="PROSITE" id="PS50157"/>
    </source>
</evidence>
<evidence type="ECO:0000256" key="1">
    <source>
        <dbReference type="ARBA" id="ARBA00004123"/>
    </source>
</evidence>
<protein>
    <submittedName>
        <fullName evidence="11">Putative zinc finger protein</fullName>
    </submittedName>
</protein>
<comment type="caution">
    <text evidence="11">The sequence shown here is derived from an EMBL/GenBank/DDBJ whole genome shotgun (WGS) entry which is preliminary data.</text>
</comment>
<feature type="domain" description="C2H2-type" evidence="10">
    <location>
        <begin position="180"/>
        <end position="207"/>
    </location>
</feature>
<dbReference type="Pfam" id="PF13912">
    <property type="entry name" value="zf-C2H2_6"/>
    <property type="match status" value="2"/>
</dbReference>
<name>A0A1D2MJ67_ORCCI</name>
<keyword evidence="5" id="KW-0862">Zinc</keyword>
<evidence type="ECO:0000256" key="7">
    <source>
        <dbReference type="ARBA" id="ARBA00023242"/>
    </source>
</evidence>
<evidence type="ECO:0000313" key="12">
    <source>
        <dbReference type="Proteomes" id="UP000094527"/>
    </source>
</evidence>